<evidence type="ECO:0000313" key="11">
    <source>
        <dbReference type="EMBL" id="KAG9440126.1"/>
    </source>
</evidence>
<dbReference type="InterPro" id="IPR051850">
    <property type="entry name" value="Polysacch_Lyase_4"/>
</dbReference>
<evidence type="ECO:0000256" key="8">
    <source>
        <dbReference type="SAM" id="Phobius"/>
    </source>
</evidence>
<dbReference type="EC" id="4.2.2.23" evidence="4"/>
<evidence type="ECO:0000256" key="1">
    <source>
        <dbReference type="ARBA" id="ARBA00001324"/>
    </source>
</evidence>
<dbReference type="PANTHER" id="PTHR32018:SF1">
    <property type="entry name" value="RHAMNOGALACTURONAN ENDOLYASE"/>
    <property type="match status" value="1"/>
</dbReference>
<dbReference type="InterPro" id="IPR008979">
    <property type="entry name" value="Galactose-bd-like_sf"/>
</dbReference>
<dbReference type="AlphaFoldDB" id="A0AAV7DX98"/>
<evidence type="ECO:0000259" key="9">
    <source>
        <dbReference type="Pfam" id="PF14683"/>
    </source>
</evidence>
<keyword evidence="12" id="KW-1185">Reference proteome</keyword>
<dbReference type="Gene3D" id="2.60.40.1120">
    <property type="entry name" value="Carboxypeptidase-like, regulatory domain"/>
    <property type="match status" value="1"/>
</dbReference>
<evidence type="ECO:0000259" key="10">
    <source>
        <dbReference type="Pfam" id="PF14686"/>
    </source>
</evidence>
<dbReference type="Pfam" id="PF14683">
    <property type="entry name" value="CBM-like"/>
    <property type="match status" value="1"/>
</dbReference>
<dbReference type="PANTHER" id="PTHR32018">
    <property type="entry name" value="RHAMNOGALACTURONATE LYASE FAMILY PROTEIN"/>
    <property type="match status" value="1"/>
</dbReference>
<feature type="domain" description="Rhamnogalacturonan lyase" evidence="10">
    <location>
        <begin position="399"/>
        <end position="469"/>
    </location>
</feature>
<dbReference type="Pfam" id="PF06045">
    <property type="entry name" value="Rhamnogal_lyase"/>
    <property type="match status" value="1"/>
</dbReference>
<evidence type="ECO:0000256" key="5">
    <source>
        <dbReference type="ARBA" id="ARBA00022525"/>
    </source>
</evidence>
<dbReference type="InterPro" id="IPR029413">
    <property type="entry name" value="RG-lyase_II"/>
</dbReference>
<dbReference type="Gene3D" id="2.60.120.260">
    <property type="entry name" value="Galactose-binding domain-like"/>
    <property type="match status" value="1"/>
</dbReference>
<evidence type="ECO:0000256" key="7">
    <source>
        <dbReference type="ARBA" id="ARBA00023239"/>
    </source>
</evidence>
<dbReference type="FunFam" id="2.60.40.1120:FF:000033">
    <property type="entry name" value="Rhamnogalacturonate lyase B"/>
    <property type="match status" value="1"/>
</dbReference>
<protein>
    <recommendedName>
        <fullName evidence="4">rhamnogalacturonan endolyase</fullName>
        <ecNumber evidence="4">4.2.2.23</ecNumber>
    </recommendedName>
</protein>
<keyword evidence="8" id="KW-1133">Transmembrane helix</keyword>
<dbReference type="InterPro" id="IPR011013">
    <property type="entry name" value="Gal_mutarotase_sf_dom"/>
</dbReference>
<dbReference type="CDD" id="cd10316">
    <property type="entry name" value="RGL4_M"/>
    <property type="match status" value="1"/>
</dbReference>
<evidence type="ECO:0000256" key="6">
    <source>
        <dbReference type="ARBA" id="ARBA00022729"/>
    </source>
</evidence>
<evidence type="ECO:0000256" key="2">
    <source>
        <dbReference type="ARBA" id="ARBA00004613"/>
    </source>
</evidence>
<dbReference type="SUPFAM" id="SSF74650">
    <property type="entry name" value="Galactose mutarotase-like"/>
    <property type="match status" value="1"/>
</dbReference>
<dbReference type="InterPro" id="IPR029411">
    <property type="entry name" value="RG-lyase_III"/>
</dbReference>
<name>A0AAV7DX98_ARIFI</name>
<dbReference type="SUPFAM" id="SSF49785">
    <property type="entry name" value="Galactose-binding domain-like"/>
    <property type="match status" value="1"/>
</dbReference>
<keyword evidence="8" id="KW-0812">Transmembrane</keyword>
<dbReference type="Gene3D" id="2.70.98.10">
    <property type="match status" value="1"/>
</dbReference>
<gene>
    <name evidence="11" type="ORF">H6P81_020291</name>
</gene>
<dbReference type="GO" id="GO:0005975">
    <property type="term" value="P:carbohydrate metabolic process"/>
    <property type="evidence" value="ECO:0007669"/>
    <property type="project" value="InterPro"/>
</dbReference>
<keyword evidence="7" id="KW-0456">Lyase</keyword>
<comment type="catalytic activity">
    <reaction evidence="1">
        <text>Endotype eliminative cleavage of L-alpha-rhamnopyranosyl-(1-&gt;4)-alpha-D-galactopyranosyluronic acid bonds of rhamnogalacturonan I domains in ramified hairy regions of pectin leaving L-rhamnopyranose at the reducing end and 4-deoxy-4,5-unsaturated D-galactopyranosyluronic acid at the non-reducing end.</text>
        <dbReference type="EC" id="4.2.2.23"/>
    </reaction>
</comment>
<dbReference type="InterPro" id="IPR014718">
    <property type="entry name" value="GH-type_carb-bd"/>
</dbReference>
<dbReference type="Pfam" id="PF14686">
    <property type="entry name" value="fn3_3"/>
    <property type="match status" value="1"/>
</dbReference>
<comment type="similarity">
    <text evidence="3">Belongs to the polysaccharide lyase 4 family.</text>
</comment>
<dbReference type="CDD" id="cd10320">
    <property type="entry name" value="RGL4_N"/>
    <property type="match status" value="1"/>
</dbReference>
<dbReference type="Proteomes" id="UP000825729">
    <property type="component" value="Unassembled WGS sequence"/>
</dbReference>
<proteinExistence type="inferred from homology"/>
<dbReference type="EMBL" id="JAINDJ010000008">
    <property type="protein sequence ID" value="KAG9440126.1"/>
    <property type="molecule type" value="Genomic_DNA"/>
</dbReference>
<keyword evidence="8" id="KW-0472">Membrane</keyword>
<accession>A0AAV7DX98</accession>
<dbReference type="CDD" id="cd10317">
    <property type="entry name" value="RGL4_C"/>
    <property type="match status" value="1"/>
</dbReference>
<dbReference type="InterPro" id="IPR010325">
    <property type="entry name" value="Rhamnogal_lyase"/>
</dbReference>
<comment type="caution">
    <text evidence="11">The sequence shown here is derived from an EMBL/GenBank/DDBJ whole genome shotgun (WGS) entry which is preliminary data.</text>
</comment>
<dbReference type="GO" id="GO:0102210">
    <property type="term" value="F:rhamnogalacturonan endolyase activity"/>
    <property type="evidence" value="ECO:0007669"/>
    <property type="project" value="UniProtKB-EC"/>
</dbReference>
<sequence length="677" mass="78095">MVCSSSASQTVALKRCRSWVLCLFFFLMVTIISMVADGEPVSPPQRVLLKTYSKHVEIDNGIVKLTLSRPDGMVTGISYKGLDNLLEVRNREINRGYWDIVWNVPKRKGNIEIIRGREYRVIREDDEQVEVSFSRKWNSSTPHGNDDLVPLNIDKRFVVLRGSSGFYTYAVYDRPRGWPAFELVQTRIAFKLRKSRFGYMVVDGTRQHVMPEEKDRRRADQLEFKEAVLLSNATNNHEDKGRVDDKYQYSTENEDNRVHGWISFDDRIGFWQITPSDEFKVGGPLKQELTSHAGPTTLAMFHSTHYCGDDLQSTFGEGEPWKKVYGPVFVYLNSVESGTGVPQLWVDAKRQMEHQVRSWPYSFPASVDYPPAHQRGSVRGGLLVRDRYFKEGTSFPAASAYVGLASPGEVGSWQTETKGYQFWTRVKANGSFSINNVRSGVYNLYAFVPGFIGDYKYSELIRITPGKDIVLGDLVYEPPRDGPTLWEIGIPDRSAREFHIPDPNPKFFNGFLANPKNRFRQYGLWERYAELFPQNDLIYTVGLSDYRKDWFFAHVTRKIIGEENGYKSTTWQIRFHVRSIRSGMYKLRVAIASAQLSRFLIHVNDPRRTVFRSGFIGRDNAIARHGVHGLYWLYSIEVQSRWLRPGWNIIFLTQTKSSSPFQGIMYDYIRLEEPPLL</sequence>
<comment type="subcellular location">
    <subcellularLocation>
        <location evidence="2">Secreted</location>
    </subcellularLocation>
</comment>
<dbReference type="InterPro" id="IPR013784">
    <property type="entry name" value="Carb-bd-like_fold"/>
</dbReference>
<feature type="domain" description="Rhamnogalacturonan lyase" evidence="9">
    <location>
        <begin position="484"/>
        <end position="671"/>
    </location>
</feature>
<keyword evidence="6" id="KW-0732">Signal</keyword>
<dbReference type="GO" id="GO:0030246">
    <property type="term" value="F:carbohydrate binding"/>
    <property type="evidence" value="ECO:0007669"/>
    <property type="project" value="InterPro"/>
</dbReference>
<keyword evidence="5" id="KW-0964">Secreted</keyword>
<evidence type="ECO:0000313" key="12">
    <source>
        <dbReference type="Proteomes" id="UP000825729"/>
    </source>
</evidence>
<reference evidence="11 12" key="1">
    <citation type="submission" date="2021-07" db="EMBL/GenBank/DDBJ databases">
        <title>The Aristolochia fimbriata genome: insights into angiosperm evolution, floral development and chemical biosynthesis.</title>
        <authorList>
            <person name="Jiao Y."/>
        </authorList>
    </citation>
    <scope>NUCLEOTIDE SEQUENCE [LARGE SCALE GENOMIC DNA]</scope>
    <source>
        <strain evidence="11">IBCAS-2021</strain>
        <tissue evidence="11">Leaf</tissue>
    </source>
</reference>
<organism evidence="11 12">
    <name type="scientific">Aristolochia fimbriata</name>
    <name type="common">White veined hardy Dutchman's pipe vine</name>
    <dbReference type="NCBI Taxonomy" id="158543"/>
    <lineage>
        <taxon>Eukaryota</taxon>
        <taxon>Viridiplantae</taxon>
        <taxon>Streptophyta</taxon>
        <taxon>Embryophyta</taxon>
        <taxon>Tracheophyta</taxon>
        <taxon>Spermatophyta</taxon>
        <taxon>Magnoliopsida</taxon>
        <taxon>Magnoliidae</taxon>
        <taxon>Piperales</taxon>
        <taxon>Aristolochiaceae</taxon>
        <taxon>Aristolochia</taxon>
    </lineage>
</organism>
<evidence type="ECO:0000256" key="3">
    <source>
        <dbReference type="ARBA" id="ARBA00010418"/>
    </source>
</evidence>
<dbReference type="GO" id="GO:0005576">
    <property type="term" value="C:extracellular region"/>
    <property type="evidence" value="ECO:0007669"/>
    <property type="project" value="UniProtKB-SubCell"/>
</dbReference>
<feature type="transmembrane region" description="Helical" evidence="8">
    <location>
        <begin position="18"/>
        <end position="36"/>
    </location>
</feature>
<dbReference type="SUPFAM" id="SSF49452">
    <property type="entry name" value="Starch-binding domain-like"/>
    <property type="match status" value="1"/>
</dbReference>
<evidence type="ECO:0000256" key="4">
    <source>
        <dbReference type="ARBA" id="ARBA00012437"/>
    </source>
</evidence>